<evidence type="ECO:0000256" key="3">
    <source>
        <dbReference type="ARBA" id="ARBA00022692"/>
    </source>
</evidence>
<name>A0A9E7SV75_9EURY</name>
<evidence type="ECO:0000256" key="5">
    <source>
        <dbReference type="ARBA" id="ARBA00023136"/>
    </source>
</evidence>
<dbReference type="GeneID" id="73288927"/>
<dbReference type="GO" id="GO:0022857">
    <property type="term" value="F:transmembrane transporter activity"/>
    <property type="evidence" value="ECO:0007669"/>
    <property type="project" value="InterPro"/>
</dbReference>
<proteinExistence type="predicted"/>
<feature type="transmembrane region" description="Helical" evidence="6">
    <location>
        <begin position="143"/>
        <end position="165"/>
    </location>
</feature>
<gene>
    <name evidence="7" type="ORF">NGM29_02735</name>
</gene>
<comment type="subcellular location">
    <subcellularLocation>
        <location evidence="1">Cell membrane</location>
        <topology evidence="1">Multi-pass membrane protein</topology>
    </subcellularLocation>
</comment>
<keyword evidence="2" id="KW-1003">Cell membrane</keyword>
<evidence type="ECO:0000313" key="8">
    <source>
        <dbReference type="Proteomes" id="UP001056855"/>
    </source>
</evidence>
<evidence type="ECO:0000256" key="1">
    <source>
        <dbReference type="ARBA" id="ARBA00004651"/>
    </source>
</evidence>
<feature type="transmembrane region" description="Helical" evidence="6">
    <location>
        <begin position="56"/>
        <end position="77"/>
    </location>
</feature>
<evidence type="ECO:0000256" key="2">
    <source>
        <dbReference type="ARBA" id="ARBA00022475"/>
    </source>
</evidence>
<keyword evidence="4 6" id="KW-1133">Transmembrane helix</keyword>
<dbReference type="CDD" id="cd06580">
    <property type="entry name" value="TM_PBP1_transp_TpRbsC_like"/>
    <property type="match status" value="1"/>
</dbReference>
<feature type="transmembrane region" description="Helical" evidence="6">
    <location>
        <begin position="12"/>
        <end position="36"/>
    </location>
</feature>
<evidence type="ECO:0000256" key="6">
    <source>
        <dbReference type="SAM" id="Phobius"/>
    </source>
</evidence>
<dbReference type="Proteomes" id="UP001056855">
    <property type="component" value="Chromosome"/>
</dbReference>
<dbReference type="InterPro" id="IPR001851">
    <property type="entry name" value="ABC_transp_permease"/>
</dbReference>
<feature type="transmembrane region" description="Helical" evidence="6">
    <location>
        <begin position="286"/>
        <end position="306"/>
    </location>
</feature>
<protein>
    <submittedName>
        <fullName evidence="7">ABC transporter permease</fullName>
    </submittedName>
</protein>
<accession>A0A9E7SV75</accession>
<dbReference type="PANTHER" id="PTHR43370:SF1">
    <property type="entry name" value="GUANOSINE ABC TRANSPORTER PERMEASE PROTEIN NUPQ"/>
    <property type="match status" value="1"/>
</dbReference>
<organism evidence="7 8">
    <name type="scientific">Natronosalvus rutilus</name>
    <dbReference type="NCBI Taxonomy" id="2953753"/>
    <lineage>
        <taxon>Archaea</taxon>
        <taxon>Methanobacteriati</taxon>
        <taxon>Methanobacteriota</taxon>
        <taxon>Stenosarchaea group</taxon>
        <taxon>Halobacteria</taxon>
        <taxon>Halobacteriales</taxon>
        <taxon>Natrialbaceae</taxon>
        <taxon>Natronosalvus</taxon>
    </lineage>
</organism>
<feature type="transmembrane region" description="Helical" evidence="6">
    <location>
        <begin position="89"/>
        <end position="107"/>
    </location>
</feature>
<feature type="transmembrane region" description="Helical" evidence="6">
    <location>
        <begin position="327"/>
        <end position="344"/>
    </location>
</feature>
<dbReference type="RefSeq" id="WP_254158775.1">
    <property type="nucleotide sequence ID" value="NZ_CP100355.1"/>
</dbReference>
<feature type="transmembrane region" description="Helical" evidence="6">
    <location>
        <begin position="199"/>
        <end position="216"/>
    </location>
</feature>
<dbReference type="KEGG" id="sawl:NGM29_02735"/>
<reference evidence="7" key="1">
    <citation type="submission" date="2022-06" db="EMBL/GenBank/DDBJ databases">
        <title>Diverse halophilic archaea isolated from saline environments.</title>
        <authorList>
            <person name="Cui H.-L."/>
        </authorList>
    </citation>
    <scope>NUCLEOTIDE SEQUENCE</scope>
    <source>
        <strain evidence="7">WLHS1</strain>
    </source>
</reference>
<evidence type="ECO:0000256" key="4">
    <source>
        <dbReference type="ARBA" id="ARBA00022989"/>
    </source>
</evidence>
<dbReference type="EMBL" id="CP100355">
    <property type="protein sequence ID" value="UTF54220.1"/>
    <property type="molecule type" value="Genomic_DNA"/>
</dbReference>
<dbReference type="GO" id="GO:0005886">
    <property type="term" value="C:plasma membrane"/>
    <property type="evidence" value="ECO:0007669"/>
    <property type="project" value="UniProtKB-SubCell"/>
</dbReference>
<keyword evidence="3 6" id="KW-0812">Transmembrane</keyword>
<dbReference type="Pfam" id="PF02653">
    <property type="entry name" value="BPD_transp_2"/>
    <property type="match status" value="1"/>
</dbReference>
<dbReference type="PANTHER" id="PTHR43370">
    <property type="entry name" value="SUGAR ABC TRANSPORTER INTEGRAL MEMBRANE PROTEIN-RELATED"/>
    <property type="match status" value="1"/>
</dbReference>
<feature type="transmembrane region" description="Helical" evidence="6">
    <location>
        <begin position="246"/>
        <end position="266"/>
    </location>
</feature>
<sequence length="360" mass="37555">MSGLEYARHRGVRLVGLVLVVLAALGIVGVVVFDVPLAEVLADGLETLASIVTPGYVARSMEMAAPITLAAIGGLYAEKSGVFNIGLEGFMIFGAFFAAAATYLVGAGGAVHAWAGIGISVLLTMGLAVLFAVLLIRYKADQIVAGLGVWFIGLGLVPFTAAVIWGSRNSPRLPGVGRLTVPGLSEIPFFGRVVFDQSPLVWLTVLVAVGAWIFLYRTQYGYWIQAAGENPEALDTAGIDVNRVRYATVIFSGGLAGLGGAVLLAHSSSFVGTGQTMVDGRGWLGIVAYLFGNYNPLGAAAAALLFGGVDMLQGQFQTLNIEASSKLLGLLPYVVVIVVLTGWGKTQVPSSVGEPYESEE</sequence>
<dbReference type="AlphaFoldDB" id="A0A9E7SV75"/>
<evidence type="ECO:0000313" key="7">
    <source>
        <dbReference type="EMBL" id="UTF54220.1"/>
    </source>
</evidence>
<keyword evidence="5 6" id="KW-0472">Membrane</keyword>
<feature type="transmembrane region" description="Helical" evidence="6">
    <location>
        <begin position="113"/>
        <end position="136"/>
    </location>
</feature>
<keyword evidence="8" id="KW-1185">Reference proteome</keyword>